<dbReference type="InterPro" id="IPR011989">
    <property type="entry name" value="ARM-like"/>
</dbReference>
<dbReference type="EMBL" id="CAJNNW010012157">
    <property type="protein sequence ID" value="CAE8654039.1"/>
    <property type="molecule type" value="Genomic_DNA"/>
</dbReference>
<name>A0A813IS44_POLGL</name>
<comment type="caution">
    <text evidence="1">The sequence shown here is derived from an EMBL/GenBank/DDBJ whole genome shotgun (WGS) entry which is preliminary data.</text>
</comment>
<dbReference type="Pfam" id="PF13646">
    <property type="entry name" value="HEAT_2"/>
    <property type="match status" value="1"/>
</dbReference>
<feature type="non-terminal residue" evidence="1">
    <location>
        <position position="216"/>
    </location>
</feature>
<dbReference type="PANTHER" id="PTHR12697">
    <property type="entry name" value="PBS LYASE HEAT-LIKE PROTEIN"/>
    <property type="match status" value="1"/>
</dbReference>
<accession>A0A813IS44</accession>
<feature type="non-terminal residue" evidence="1">
    <location>
        <position position="1"/>
    </location>
</feature>
<dbReference type="AlphaFoldDB" id="A0A813IS44"/>
<dbReference type="PANTHER" id="PTHR12697:SF5">
    <property type="entry name" value="DEOXYHYPUSINE HYDROXYLASE"/>
    <property type="match status" value="1"/>
</dbReference>
<dbReference type="InterPro" id="IPR016024">
    <property type="entry name" value="ARM-type_fold"/>
</dbReference>
<evidence type="ECO:0000313" key="1">
    <source>
        <dbReference type="EMBL" id="CAE8654039.1"/>
    </source>
</evidence>
<reference evidence="1" key="1">
    <citation type="submission" date="2021-02" db="EMBL/GenBank/DDBJ databases">
        <authorList>
            <person name="Dougan E. K."/>
            <person name="Rhodes N."/>
            <person name="Thang M."/>
            <person name="Chan C."/>
        </authorList>
    </citation>
    <scope>NUCLEOTIDE SEQUENCE</scope>
</reference>
<dbReference type="SUPFAM" id="SSF48371">
    <property type="entry name" value="ARM repeat"/>
    <property type="match status" value="1"/>
</dbReference>
<protein>
    <recommendedName>
        <fullName evidence="3">HEAT repeat domain-containing protein</fullName>
    </recommendedName>
</protein>
<dbReference type="Proteomes" id="UP000626109">
    <property type="component" value="Unassembled WGS sequence"/>
</dbReference>
<dbReference type="GO" id="GO:0016491">
    <property type="term" value="F:oxidoreductase activity"/>
    <property type="evidence" value="ECO:0007669"/>
    <property type="project" value="TreeGrafter"/>
</dbReference>
<organism evidence="1 2">
    <name type="scientific">Polarella glacialis</name>
    <name type="common">Dinoflagellate</name>
    <dbReference type="NCBI Taxonomy" id="89957"/>
    <lineage>
        <taxon>Eukaryota</taxon>
        <taxon>Sar</taxon>
        <taxon>Alveolata</taxon>
        <taxon>Dinophyceae</taxon>
        <taxon>Suessiales</taxon>
        <taxon>Suessiaceae</taxon>
        <taxon>Polarella</taxon>
    </lineage>
</organism>
<proteinExistence type="predicted"/>
<gene>
    <name evidence="1" type="ORF">PGLA2088_LOCUS10764</name>
</gene>
<dbReference type="Gene3D" id="1.25.10.10">
    <property type="entry name" value="Leucine-rich Repeat Variant"/>
    <property type="match status" value="2"/>
</dbReference>
<evidence type="ECO:0008006" key="3">
    <source>
        <dbReference type="Google" id="ProtNLM"/>
    </source>
</evidence>
<sequence length="216" mass="23027">LAKAISISSTELRYEAILSLRRFGPKAAPEAAAALAWVVTEDAEARLRREAVKALAAMGEAAVAAGGVAVARACSDEDTDVQVVAIRALADLGPTNAEQAGPALKEALEKGSQEIRRFAVNTVIKLGPPVAQWTGAILSQFLKNEPGNDPKLRTKAAEALMVLGPDVCYENEVILARAMKDPLESVRQAAFNGLRESNCTQGMLGSMYLEHRIYDP</sequence>
<evidence type="ECO:0000313" key="2">
    <source>
        <dbReference type="Proteomes" id="UP000626109"/>
    </source>
</evidence>